<reference evidence="1" key="1">
    <citation type="journal article" date="2014" name="Nature">
        <title>Elephant shark genome provides unique insights into gnathostome evolution.</title>
        <authorList>
            <consortium name="International Elephant Shark Genome Sequencing Consortium"/>
            <person name="Venkatesh B."/>
            <person name="Lee A.P."/>
            <person name="Ravi V."/>
            <person name="Maurya A.K."/>
            <person name="Lian M.M."/>
            <person name="Swann J.B."/>
            <person name="Ohta Y."/>
            <person name="Flajnik M.F."/>
            <person name="Sutoh Y."/>
            <person name="Kasahara M."/>
            <person name="Hoon S."/>
            <person name="Gangu V."/>
            <person name="Roy S.W."/>
            <person name="Irimia M."/>
            <person name="Korzh V."/>
            <person name="Kondrychyn I."/>
            <person name="Lim Z.W."/>
            <person name="Tay B.H."/>
            <person name="Tohari S."/>
            <person name="Kong K.W."/>
            <person name="Ho S."/>
            <person name="Lorente-Galdos B."/>
            <person name="Quilez J."/>
            <person name="Marques-Bonet T."/>
            <person name="Raney B.J."/>
            <person name="Ingham P.W."/>
            <person name="Tay A."/>
            <person name="Hillier L.W."/>
            <person name="Minx P."/>
            <person name="Boehm T."/>
            <person name="Wilson R.K."/>
            <person name="Brenner S."/>
            <person name="Warren W.C."/>
        </authorList>
    </citation>
    <scope>NUCLEOTIDE SEQUENCE</scope>
    <source>
        <tissue evidence="1">Heart</tissue>
    </source>
</reference>
<dbReference type="OrthoDB" id="5511684at2759"/>
<dbReference type="EMBL" id="JW881539">
    <property type="protein sequence ID" value="AFP14056.1"/>
    <property type="molecule type" value="mRNA"/>
</dbReference>
<name>V9LJP1_CALMI</name>
<accession>V9LJP1</accession>
<dbReference type="PANTHER" id="PTHR14256">
    <property type="entry name" value="NADH-UBIQUINONE OXIDOREDUCTASE MLRQ SUBUNIT"/>
    <property type="match status" value="1"/>
</dbReference>
<dbReference type="KEGG" id="cmk:103182044"/>
<protein>
    <submittedName>
        <fullName evidence="1">Normal mucosa of esophagus specific 1-like protein</fullName>
    </submittedName>
</protein>
<dbReference type="Pfam" id="PF06522">
    <property type="entry name" value="B12D"/>
    <property type="match status" value="1"/>
</dbReference>
<dbReference type="AlphaFoldDB" id="V9LJP1"/>
<organism evidence="1">
    <name type="scientific">Callorhinchus milii</name>
    <name type="common">Ghost shark</name>
    <dbReference type="NCBI Taxonomy" id="7868"/>
    <lineage>
        <taxon>Eukaryota</taxon>
        <taxon>Metazoa</taxon>
        <taxon>Chordata</taxon>
        <taxon>Craniata</taxon>
        <taxon>Vertebrata</taxon>
        <taxon>Chondrichthyes</taxon>
        <taxon>Holocephali</taxon>
        <taxon>Chimaeriformes</taxon>
        <taxon>Callorhinchidae</taxon>
        <taxon>Callorhinchus</taxon>
    </lineage>
</organism>
<dbReference type="InterPro" id="IPR010530">
    <property type="entry name" value="B12D"/>
</dbReference>
<sequence>MSSFLKLMMKKKELIPLVSFLSLATGGALTMCVYSLMTKSDVTINKTGNPTPWENIDTHQPQKLITINQDWKPVEEVKILKSMMK</sequence>
<dbReference type="GeneID" id="103182044"/>
<proteinExistence type="evidence at transcript level"/>
<dbReference type="RefSeq" id="XP_042198551.1">
    <property type="nucleotide sequence ID" value="XM_042342617.1"/>
</dbReference>
<evidence type="ECO:0000313" key="1">
    <source>
        <dbReference type="EMBL" id="AFP14056.1"/>
    </source>
</evidence>
<dbReference type="PANTHER" id="PTHR14256:SF3">
    <property type="entry name" value="NORMAL MUCOSA OF ESOPHAGUS-SPECIFIC GENE 1 PROTEIN"/>
    <property type="match status" value="1"/>
</dbReference>